<evidence type="ECO:0008006" key="3">
    <source>
        <dbReference type="Google" id="ProtNLM"/>
    </source>
</evidence>
<dbReference type="InterPro" id="IPR022061">
    <property type="entry name" value="DUF3617"/>
</dbReference>
<keyword evidence="2" id="KW-1185">Reference proteome</keyword>
<organism evidence="1 2">
    <name type="scientific">Paraurantiacibacter namhicola</name>
    <dbReference type="NCBI Taxonomy" id="645517"/>
    <lineage>
        <taxon>Bacteria</taxon>
        <taxon>Pseudomonadati</taxon>
        <taxon>Pseudomonadota</taxon>
        <taxon>Alphaproteobacteria</taxon>
        <taxon>Sphingomonadales</taxon>
        <taxon>Erythrobacteraceae</taxon>
        <taxon>Paraurantiacibacter</taxon>
    </lineage>
</organism>
<dbReference type="STRING" id="645517.A6F65_01066"/>
<proteinExistence type="predicted"/>
<dbReference type="RefSeq" id="WP_067786563.1">
    <property type="nucleotide sequence ID" value="NZ_CP016545.1"/>
</dbReference>
<dbReference type="OrthoDB" id="7405484at2"/>
<dbReference type="Pfam" id="PF12276">
    <property type="entry name" value="DUF3617"/>
    <property type="match status" value="1"/>
</dbReference>
<dbReference type="AlphaFoldDB" id="A0A1C7D7F3"/>
<reference evidence="1 2" key="1">
    <citation type="submission" date="2016-07" db="EMBL/GenBank/DDBJ databases">
        <title>Complete genome sequence of Altererythrobacter namhicola JCM 16345T, containing esterase-encoding genes.</title>
        <authorList>
            <person name="Cheng H."/>
            <person name="Wu Y.-H."/>
            <person name="Jian S.-L."/>
            <person name="Huo Y.-Y."/>
            <person name="Wang C.-S."/>
            <person name="Xu X.-W."/>
        </authorList>
    </citation>
    <scope>NUCLEOTIDE SEQUENCE [LARGE SCALE GENOMIC DNA]</scope>
    <source>
        <strain evidence="1 2">JCM 16345</strain>
    </source>
</reference>
<gene>
    <name evidence="1" type="ORF">A6F65_01066</name>
</gene>
<dbReference type="KEGG" id="anh:A6F65_01066"/>
<accession>A0A1C7D7F3</accession>
<dbReference type="Proteomes" id="UP000092698">
    <property type="component" value="Chromosome"/>
</dbReference>
<evidence type="ECO:0000313" key="2">
    <source>
        <dbReference type="Proteomes" id="UP000092698"/>
    </source>
</evidence>
<protein>
    <recommendedName>
        <fullName evidence="3">DUF3617 domain-containing protein</fullName>
    </recommendedName>
</protein>
<name>A0A1C7D7F3_9SPHN</name>
<dbReference type="EMBL" id="CP016545">
    <property type="protein sequence ID" value="ANU07375.1"/>
    <property type="molecule type" value="Genomic_DNA"/>
</dbReference>
<sequence>MRLTNLLAAAGAAILLPGCAPDAPDAEEIRAQGAKLTKQEPGLYRSTTSLLAYAIPNATPQEAAAARERMETTQPETTEICLTAEEAERGFDPLIESLQDGECAASRFVANDSELSAQFSCKGTGGVVSEMGLSGTSAKDRAHLVVEVEQRGDAVPGGLAQMTIDISMERVGECTTGQG</sequence>
<evidence type="ECO:0000313" key="1">
    <source>
        <dbReference type="EMBL" id="ANU07375.1"/>
    </source>
</evidence>